<proteinExistence type="predicted"/>
<evidence type="ECO:0000313" key="1">
    <source>
        <dbReference type="EMBL" id="MDP9843315.1"/>
    </source>
</evidence>
<accession>A0ABT9Q987</accession>
<reference evidence="1 2" key="1">
    <citation type="submission" date="2023-07" db="EMBL/GenBank/DDBJ databases">
        <title>Sequencing the genomes of 1000 actinobacteria strains.</title>
        <authorList>
            <person name="Klenk H.-P."/>
        </authorList>
    </citation>
    <scope>NUCLEOTIDE SEQUENCE [LARGE SCALE GENOMIC DNA]</scope>
    <source>
        <strain evidence="1 2">DSM 46740</strain>
    </source>
</reference>
<gene>
    <name evidence="1" type="ORF">J2853_002526</name>
</gene>
<protein>
    <recommendedName>
        <fullName evidence="3">DUF4238 domain-containing protein</fullName>
    </recommendedName>
</protein>
<dbReference type="EMBL" id="JAUSQU010000001">
    <property type="protein sequence ID" value="MDP9843315.1"/>
    <property type="molecule type" value="Genomic_DNA"/>
</dbReference>
<sequence>MSRLAAPAIEELVEATAVSDLDEATDWPEAEDLAVFPEVYPCPECSAIQKVNKTGTIRKHKVNKGDVLPCTGSGAPILTARIPRRSKAGFYKDPATGVLLRSVTTILNQGTSNEALTFWAAKVVAETAMDNVSDMLRASRTEDDRAEFIKWLKQEPTRRKDERADVGSAVHKLIECKVLGEPAPIRLLANPDLAPYITHFNKWVEEWEIDFYASEMVVANYDDPFAGTLDYLFYSRPLAKKLGVPEDTIFPGDTKTGGTLNGTTYDGSVHGVYASAGLQMAAYRAAPWGWLRDGERVKLPPRHDVGVILHLRPEGYNLYPARCGDDMYEVFQIVRRLAEFNTGLAKNVIGEPLTLDDETREEAA</sequence>
<dbReference type="Proteomes" id="UP001225356">
    <property type="component" value="Unassembled WGS sequence"/>
</dbReference>
<name>A0ABT9Q987_9ACTN</name>
<evidence type="ECO:0008006" key="3">
    <source>
        <dbReference type="Google" id="ProtNLM"/>
    </source>
</evidence>
<comment type="caution">
    <text evidence="1">The sequence shown here is derived from an EMBL/GenBank/DDBJ whole genome shotgun (WGS) entry which is preliminary data.</text>
</comment>
<organism evidence="1 2">
    <name type="scientific">Streptosporangium lutulentum</name>
    <dbReference type="NCBI Taxonomy" id="1461250"/>
    <lineage>
        <taxon>Bacteria</taxon>
        <taxon>Bacillati</taxon>
        <taxon>Actinomycetota</taxon>
        <taxon>Actinomycetes</taxon>
        <taxon>Streptosporangiales</taxon>
        <taxon>Streptosporangiaceae</taxon>
        <taxon>Streptosporangium</taxon>
    </lineage>
</organism>
<evidence type="ECO:0000313" key="2">
    <source>
        <dbReference type="Proteomes" id="UP001225356"/>
    </source>
</evidence>
<dbReference type="RefSeq" id="WP_307557450.1">
    <property type="nucleotide sequence ID" value="NZ_JAUSQU010000001.1"/>
</dbReference>
<keyword evidence="2" id="KW-1185">Reference proteome</keyword>